<evidence type="ECO:0000313" key="2">
    <source>
        <dbReference type="Proteomes" id="UP001161389"/>
    </source>
</evidence>
<dbReference type="InterPro" id="IPR009822">
    <property type="entry name" value="YaeQ"/>
</dbReference>
<dbReference type="Gene3D" id="3.10.640.10">
    <property type="entry name" value="Restriction endonuclease-like alpha-beta roll domain"/>
    <property type="match status" value="1"/>
</dbReference>
<sequence length="178" mass="20460">MALKATIFKANVQISDLDRHYYGQHDLVIARHPSETDQRMLTRLIAFVLNAHPNLTFTKGLSTKEEPELWLKSDQGDIELWIELGQPDEKRLRKVIKQSRQVIVYDMDSPNFEKWWLSLSKTLGNPSNLSIYSIAEAPVAELAQSLERSNELQATIQDDQMWLSMGDVNVEIAPKRIQ</sequence>
<dbReference type="RefSeq" id="WP_284380174.1">
    <property type="nucleotide sequence ID" value="NZ_BSNM01000009.1"/>
</dbReference>
<dbReference type="PANTHER" id="PTHR38784">
    <property type="entry name" value="SUCROSE PHOSPHORYLASE"/>
    <property type="match status" value="1"/>
</dbReference>
<dbReference type="SUPFAM" id="SSF52980">
    <property type="entry name" value="Restriction endonuclease-like"/>
    <property type="match status" value="1"/>
</dbReference>
<gene>
    <name evidence="1" type="ORF">GCM10007876_12880</name>
</gene>
<dbReference type="PANTHER" id="PTHR38784:SF1">
    <property type="entry name" value="SUCROSE PHOSPHORYLASE"/>
    <property type="match status" value="1"/>
</dbReference>
<dbReference type="Proteomes" id="UP001161389">
    <property type="component" value="Unassembled WGS sequence"/>
</dbReference>
<dbReference type="InterPro" id="IPR011335">
    <property type="entry name" value="Restrct_endonuc-II-like"/>
</dbReference>
<organism evidence="1 2">
    <name type="scientific">Litoribrevibacter albus</name>
    <dbReference type="NCBI Taxonomy" id="1473156"/>
    <lineage>
        <taxon>Bacteria</taxon>
        <taxon>Pseudomonadati</taxon>
        <taxon>Pseudomonadota</taxon>
        <taxon>Gammaproteobacteria</taxon>
        <taxon>Oceanospirillales</taxon>
        <taxon>Oceanospirillaceae</taxon>
        <taxon>Litoribrevibacter</taxon>
    </lineage>
</organism>
<dbReference type="Pfam" id="PF07152">
    <property type="entry name" value="YaeQ"/>
    <property type="match status" value="1"/>
</dbReference>
<dbReference type="AlphaFoldDB" id="A0AA37W754"/>
<dbReference type="SMART" id="SM01322">
    <property type="entry name" value="YaeQ"/>
    <property type="match status" value="1"/>
</dbReference>
<proteinExistence type="predicted"/>
<reference evidence="1" key="1">
    <citation type="journal article" date="2014" name="Int. J. Syst. Evol. Microbiol.">
        <title>Complete genome sequence of Corynebacterium casei LMG S-19264T (=DSM 44701T), isolated from a smear-ripened cheese.</title>
        <authorList>
            <consortium name="US DOE Joint Genome Institute (JGI-PGF)"/>
            <person name="Walter F."/>
            <person name="Albersmeier A."/>
            <person name="Kalinowski J."/>
            <person name="Ruckert C."/>
        </authorList>
    </citation>
    <scope>NUCLEOTIDE SEQUENCE</scope>
    <source>
        <strain evidence="1">NBRC 110071</strain>
    </source>
</reference>
<dbReference type="PIRSF" id="PIRSF011484">
    <property type="entry name" value="YaeQ"/>
    <property type="match status" value="1"/>
</dbReference>
<keyword evidence="2" id="KW-1185">Reference proteome</keyword>
<protein>
    <recommendedName>
        <fullName evidence="3">YaeQ family protein</fullName>
    </recommendedName>
</protein>
<dbReference type="EMBL" id="BSNM01000009">
    <property type="protein sequence ID" value="GLQ30809.1"/>
    <property type="molecule type" value="Genomic_DNA"/>
</dbReference>
<reference evidence="1" key="2">
    <citation type="submission" date="2023-01" db="EMBL/GenBank/DDBJ databases">
        <title>Draft genome sequence of Litoribrevibacter albus strain NBRC 110071.</title>
        <authorList>
            <person name="Sun Q."/>
            <person name="Mori K."/>
        </authorList>
    </citation>
    <scope>NUCLEOTIDE SEQUENCE</scope>
    <source>
        <strain evidence="1">NBRC 110071</strain>
    </source>
</reference>
<accession>A0AA37W754</accession>
<dbReference type="InterPro" id="IPR038590">
    <property type="entry name" value="YaeQ_sf"/>
</dbReference>
<name>A0AA37W754_9GAMM</name>
<comment type="caution">
    <text evidence="1">The sequence shown here is derived from an EMBL/GenBank/DDBJ whole genome shotgun (WGS) entry which is preliminary data.</text>
</comment>
<evidence type="ECO:0000313" key="1">
    <source>
        <dbReference type="EMBL" id="GLQ30809.1"/>
    </source>
</evidence>
<evidence type="ECO:0008006" key="3">
    <source>
        <dbReference type="Google" id="ProtNLM"/>
    </source>
</evidence>